<gene>
    <name evidence="1" type="ORF">MLD38_036798</name>
</gene>
<protein>
    <submittedName>
        <fullName evidence="1">Uncharacterized protein</fullName>
    </submittedName>
</protein>
<keyword evidence="2" id="KW-1185">Reference proteome</keyword>
<proteinExistence type="predicted"/>
<comment type="caution">
    <text evidence="1">The sequence shown here is derived from an EMBL/GenBank/DDBJ whole genome shotgun (WGS) entry which is preliminary data.</text>
</comment>
<reference evidence="2" key="1">
    <citation type="journal article" date="2023" name="Front. Plant Sci.">
        <title>Chromosomal-level genome assembly of Melastoma candidum provides insights into trichome evolution.</title>
        <authorList>
            <person name="Zhong Y."/>
            <person name="Wu W."/>
            <person name="Sun C."/>
            <person name="Zou P."/>
            <person name="Liu Y."/>
            <person name="Dai S."/>
            <person name="Zhou R."/>
        </authorList>
    </citation>
    <scope>NUCLEOTIDE SEQUENCE [LARGE SCALE GENOMIC DNA]</scope>
</reference>
<evidence type="ECO:0000313" key="2">
    <source>
        <dbReference type="Proteomes" id="UP001057402"/>
    </source>
</evidence>
<accession>A0ACB9LKT9</accession>
<dbReference type="EMBL" id="CM042890">
    <property type="protein sequence ID" value="KAI4311934.1"/>
    <property type="molecule type" value="Genomic_DNA"/>
</dbReference>
<organism evidence="1 2">
    <name type="scientific">Melastoma candidum</name>
    <dbReference type="NCBI Taxonomy" id="119954"/>
    <lineage>
        <taxon>Eukaryota</taxon>
        <taxon>Viridiplantae</taxon>
        <taxon>Streptophyta</taxon>
        <taxon>Embryophyta</taxon>
        <taxon>Tracheophyta</taxon>
        <taxon>Spermatophyta</taxon>
        <taxon>Magnoliopsida</taxon>
        <taxon>eudicotyledons</taxon>
        <taxon>Gunneridae</taxon>
        <taxon>Pentapetalae</taxon>
        <taxon>rosids</taxon>
        <taxon>malvids</taxon>
        <taxon>Myrtales</taxon>
        <taxon>Melastomataceae</taxon>
        <taxon>Melastomatoideae</taxon>
        <taxon>Melastomateae</taxon>
        <taxon>Melastoma</taxon>
    </lineage>
</organism>
<dbReference type="Proteomes" id="UP001057402">
    <property type="component" value="Chromosome 11"/>
</dbReference>
<sequence>MPALFGRVAAAFEEASHVVLRPCHEIPGELTNLQGLVEGFLEMDGWEDTERVSDESVSSDTETTRRLRGLLRRGNGDMGGGDAVSDNVQQRMRPEVEAACGVLVGDPGSDDFKRQLMVRLRERGFDAGFCKSKWEKTSGFPPGEYSFVDVNVHGVRYFVDTDLSRQFEMARCTEQYRLLLNMIPQVFVGRGEELKHLVRIMCSAQKRSMKKMDLHIPPWRRKGYVLSKWFGPQERSTTDGIRARDQAPRDRGYISYYCREDSSRRGSLGVGIGYTNSTIAGARGGMRIT</sequence>
<evidence type="ECO:0000313" key="1">
    <source>
        <dbReference type="EMBL" id="KAI4311934.1"/>
    </source>
</evidence>
<name>A0ACB9LKT9_9MYRT</name>